<keyword evidence="5 12" id="KW-1133">Transmembrane helix</keyword>
<keyword evidence="9" id="KW-0325">Glycoprotein</keyword>
<evidence type="ECO:0000256" key="7">
    <source>
        <dbReference type="ARBA" id="ARBA00023157"/>
    </source>
</evidence>
<evidence type="ECO:0000313" key="15">
    <source>
        <dbReference type="Proteomes" id="UP001230051"/>
    </source>
</evidence>
<dbReference type="SUPFAM" id="SSF48726">
    <property type="entry name" value="Immunoglobulin"/>
    <property type="match status" value="1"/>
</dbReference>
<evidence type="ECO:0000256" key="6">
    <source>
        <dbReference type="ARBA" id="ARBA00023136"/>
    </source>
</evidence>
<dbReference type="Gene3D" id="2.60.40.10">
    <property type="entry name" value="Immunoglobulins"/>
    <property type="match status" value="1"/>
</dbReference>
<keyword evidence="6 12" id="KW-0472">Membrane</keyword>
<dbReference type="SMART" id="SM00409">
    <property type="entry name" value="IG"/>
    <property type="match status" value="1"/>
</dbReference>
<gene>
    <name evidence="14" type="ORF">AOXY_G22062</name>
</gene>
<feature type="domain" description="Ig-like" evidence="13">
    <location>
        <begin position="29"/>
        <end position="122"/>
    </location>
</feature>
<accession>A0AAD8D1J2</accession>
<dbReference type="Pfam" id="PF07686">
    <property type="entry name" value="V-set"/>
    <property type="match status" value="1"/>
</dbReference>
<keyword evidence="2" id="KW-1003">Cell membrane</keyword>
<reference evidence="14" key="1">
    <citation type="submission" date="2022-02" db="EMBL/GenBank/DDBJ databases">
        <title>Atlantic sturgeon de novo genome assembly.</title>
        <authorList>
            <person name="Stock M."/>
            <person name="Klopp C."/>
            <person name="Guiguen Y."/>
            <person name="Cabau C."/>
            <person name="Parinello H."/>
            <person name="Santidrian Yebra-Pimentel E."/>
            <person name="Kuhl H."/>
            <person name="Dirks R.P."/>
            <person name="Guessner J."/>
            <person name="Wuertz S."/>
            <person name="Du K."/>
            <person name="Schartl M."/>
        </authorList>
    </citation>
    <scope>NUCLEOTIDE SEQUENCE</scope>
    <source>
        <strain evidence="14">STURGEONOMICS-FGT-2020</strain>
        <tissue evidence="14">Whole blood</tissue>
    </source>
</reference>
<dbReference type="GO" id="GO:0042102">
    <property type="term" value="P:positive regulation of T cell proliferation"/>
    <property type="evidence" value="ECO:0007669"/>
    <property type="project" value="TreeGrafter"/>
</dbReference>
<evidence type="ECO:0000256" key="3">
    <source>
        <dbReference type="ARBA" id="ARBA00022692"/>
    </source>
</evidence>
<feature type="region of interest" description="Disordered" evidence="11">
    <location>
        <begin position="252"/>
        <end position="287"/>
    </location>
</feature>
<dbReference type="GO" id="GO:0071222">
    <property type="term" value="P:cellular response to lipopolysaccharide"/>
    <property type="evidence" value="ECO:0007669"/>
    <property type="project" value="TreeGrafter"/>
</dbReference>
<dbReference type="InterPro" id="IPR036179">
    <property type="entry name" value="Ig-like_dom_sf"/>
</dbReference>
<organism evidence="14 15">
    <name type="scientific">Acipenser oxyrinchus oxyrinchus</name>
    <dbReference type="NCBI Taxonomy" id="40147"/>
    <lineage>
        <taxon>Eukaryota</taxon>
        <taxon>Metazoa</taxon>
        <taxon>Chordata</taxon>
        <taxon>Craniata</taxon>
        <taxon>Vertebrata</taxon>
        <taxon>Euteleostomi</taxon>
        <taxon>Actinopterygii</taxon>
        <taxon>Chondrostei</taxon>
        <taxon>Acipenseriformes</taxon>
        <taxon>Acipenseridae</taxon>
        <taxon>Acipenser</taxon>
    </lineage>
</organism>
<dbReference type="GO" id="GO:0031295">
    <property type="term" value="P:T cell costimulation"/>
    <property type="evidence" value="ECO:0007669"/>
    <property type="project" value="TreeGrafter"/>
</dbReference>
<dbReference type="InterPro" id="IPR013783">
    <property type="entry name" value="Ig-like_fold"/>
</dbReference>
<evidence type="ECO:0000256" key="10">
    <source>
        <dbReference type="ARBA" id="ARBA00023319"/>
    </source>
</evidence>
<dbReference type="PANTHER" id="PTHR25466">
    <property type="entry name" value="T-LYMPHOCYTE ACTIVATION ANTIGEN"/>
    <property type="match status" value="1"/>
</dbReference>
<comment type="caution">
    <text evidence="14">The sequence shown here is derived from an EMBL/GenBank/DDBJ whole genome shotgun (WGS) entry which is preliminary data.</text>
</comment>
<evidence type="ECO:0000259" key="13">
    <source>
        <dbReference type="PROSITE" id="PS50835"/>
    </source>
</evidence>
<evidence type="ECO:0000313" key="14">
    <source>
        <dbReference type="EMBL" id="KAK1159388.1"/>
    </source>
</evidence>
<dbReference type="Proteomes" id="UP001230051">
    <property type="component" value="Unassembled WGS sequence"/>
</dbReference>
<dbReference type="InterPro" id="IPR013106">
    <property type="entry name" value="Ig_V-set"/>
</dbReference>
<feature type="compositionally biased region" description="Low complexity" evidence="11">
    <location>
        <begin position="136"/>
        <end position="151"/>
    </location>
</feature>
<dbReference type="EMBL" id="JAGXEW010000022">
    <property type="protein sequence ID" value="KAK1159388.1"/>
    <property type="molecule type" value="Genomic_DNA"/>
</dbReference>
<evidence type="ECO:0000256" key="1">
    <source>
        <dbReference type="ARBA" id="ARBA00004251"/>
    </source>
</evidence>
<evidence type="ECO:0000256" key="9">
    <source>
        <dbReference type="ARBA" id="ARBA00023180"/>
    </source>
</evidence>
<sequence>MDSRIVFIFFAHLLYKGTSGDSLIHSLRGSSVLLPCKGKDFWKPDSDAGVSWHHCFQKKCEKLLVTITAMGQVVNPENQERIKTQPNMIQSADFSLTISDVQLSDEGSYQCTLYDSKSIKMIYTIKLKVHREKGGTPSTASAVSTASTASTEPPLSVQSAPLQSATPLWKCSVTGPPSLQLTVIVIGVCVTFLLLGPLLFLYCRYKLLLQRITSLSSNNDDVQDSNLRPRRNEEHIYTEIIERNNTNVVANSLSGDENEEDYEREDYESLTRATRSKNGKPNKIKNKHLKAPRPVVTGPYISAFQIQL</sequence>
<keyword evidence="7" id="KW-1015">Disulfide bond</keyword>
<comment type="subcellular location">
    <subcellularLocation>
        <location evidence="1">Cell membrane</location>
        <topology evidence="1">Single-pass type I membrane protein</topology>
    </subcellularLocation>
</comment>
<dbReference type="InterPro" id="IPR051713">
    <property type="entry name" value="T-cell_Activation_Regulation"/>
</dbReference>
<name>A0AAD8D1J2_ACIOX</name>
<evidence type="ECO:0000256" key="5">
    <source>
        <dbReference type="ARBA" id="ARBA00022989"/>
    </source>
</evidence>
<dbReference type="GO" id="GO:0009897">
    <property type="term" value="C:external side of plasma membrane"/>
    <property type="evidence" value="ECO:0007669"/>
    <property type="project" value="TreeGrafter"/>
</dbReference>
<dbReference type="GO" id="GO:0007166">
    <property type="term" value="P:cell surface receptor signaling pathway"/>
    <property type="evidence" value="ECO:0007669"/>
    <property type="project" value="TreeGrafter"/>
</dbReference>
<protein>
    <recommendedName>
        <fullName evidence="13">Ig-like domain-containing protein</fullName>
    </recommendedName>
</protein>
<feature type="region of interest" description="Disordered" evidence="11">
    <location>
        <begin position="134"/>
        <end position="158"/>
    </location>
</feature>
<keyword evidence="8" id="KW-0675">Receptor</keyword>
<dbReference type="GO" id="GO:0006955">
    <property type="term" value="P:immune response"/>
    <property type="evidence" value="ECO:0007669"/>
    <property type="project" value="TreeGrafter"/>
</dbReference>
<evidence type="ECO:0000256" key="2">
    <source>
        <dbReference type="ARBA" id="ARBA00022475"/>
    </source>
</evidence>
<evidence type="ECO:0000256" key="12">
    <source>
        <dbReference type="SAM" id="Phobius"/>
    </source>
</evidence>
<keyword evidence="3 12" id="KW-0812">Transmembrane</keyword>
<proteinExistence type="predicted"/>
<dbReference type="InterPro" id="IPR003599">
    <property type="entry name" value="Ig_sub"/>
</dbReference>
<evidence type="ECO:0000256" key="4">
    <source>
        <dbReference type="ARBA" id="ARBA00022729"/>
    </source>
</evidence>
<keyword evidence="10" id="KW-0393">Immunoglobulin domain</keyword>
<evidence type="ECO:0000256" key="11">
    <source>
        <dbReference type="SAM" id="MobiDB-lite"/>
    </source>
</evidence>
<dbReference type="GO" id="GO:0042130">
    <property type="term" value="P:negative regulation of T cell proliferation"/>
    <property type="evidence" value="ECO:0007669"/>
    <property type="project" value="TreeGrafter"/>
</dbReference>
<feature type="compositionally biased region" description="Acidic residues" evidence="11">
    <location>
        <begin position="256"/>
        <end position="268"/>
    </location>
</feature>
<dbReference type="PANTHER" id="PTHR25466:SF14">
    <property type="entry name" value="BUTYROPHILIN SUBFAMILY 2 MEMBER A2-LIKE-RELATED"/>
    <property type="match status" value="1"/>
</dbReference>
<dbReference type="PROSITE" id="PS50835">
    <property type="entry name" value="IG_LIKE"/>
    <property type="match status" value="1"/>
</dbReference>
<feature type="transmembrane region" description="Helical" evidence="12">
    <location>
        <begin position="181"/>
        <end position="202"/>
    </location>
</feature>
<keyword evidence="15" id="KW-1185">Reference proteome</keyword>
<dbReference type="InterPro" id="IPR007110">
    <property type="entry name" value="Ig-like_dom"/>
</dbReference>
<dbReference type="AlphaFoldDB" id="A0AAD8D1J2"/>
<keyword evidence="4" id="KW-0732">Signal</keyword>
<feature type="compositionally biased region" description="Basic residues" evidence="11">
    <location>
        <begin position="274"/>
        <end position="287"/>
    </location>
</feature>
<evidence type="ECO:0000256" key="8">
    <source>
        <dbReference type="ARBA" id="ARBA00023170"/>
    </source>
</evidence>